<dbReference type="InParanoid" id="A0A3Q3RZ44"/>
<keyword evidence="3" id="KW-1185">Reference proteome</keyword>
<dbReference type="AlphaFoldDB" id="A0A3Q3RZ44"/>
<evidence type="ECO:0000256" key="1">
    <source>
        <dbReference type="SAM" id="MobiDB-lite"/>
    </source>
</evidence>
<proteinExistence type="predicted"/>
<protein>
    <submittedName>
        <fullName evidence="2">Uncharacterized protein</fullName>
    </submittedName>
</protein>
<dbReference type="Ensembl" id="ENSMAMT00000014218.2">
    <property type="protein sequence ID" value="ENSMAMP00000013840.2"/>
    <property type="gene ID" value="ENSMAMG00000009385.2"/>
</dbReference>
<sequence length="60" mass="7038">MKEALRHALPKHFPQFSGVRNKKQTAALHNLLQSHFEESATSQDHETRQDKEEEKKTVIR</sequence>
<evidence type="ECO:0000313" key="2">
    <source>
        <dbReference type="Ensembl" id="ENSMAMP00000013840.2"/>
    </source>
</evidence>
<evidence type="ECO:0000313" key="3">
    <source>
        <dbReference type="Proteomes" id="UP000261640"/>
    </source>
</evidence>
<reference evidence="2" key="2">
    <citation type="submission" date="2025-09" db="UniProtKB">
        <authorList>
            <consortium name="Ensembl"/>
        </authorList>
    </citation>
    <scope>IDENTIFICATION</scope>
</reference>
<dbReference type="Proteomes" id="UP000261640">
    <property type="component" value="Unplaced"/>
</dbReference>
<organism evidence="2 3">
    <name type="scientific">Mastacembelus armatus</name>
    <name type="common">zig-zag eel</name>
    <dbReference type="NCBI Taxonomy" id="205130"/>
    <lineage>
        <taxon>Eukaryota</taxon>
        <taxon>Metazoa</taxon>
        <taxon>Chordata</taxon>
        <taxon>Craniata</taxon>
        <taxon>Vertebrata</taxon>
        <taxon>Euteleostomi</taxon>
        <taxon>Actinopterygii</taxon>
        <taxon>Neopterygii</taxon>
        <taxon>Teleostei</taxon>
        <taxon>Neoteleostei</taxon>
        <taxon>Acanthomorphata</taxon>
        <taxon>Anabantaria</taxon>
        <taxon>Synbranchiformes</taxon>
        <taxon>Mastacembelidae</taxon>
        <taxon>Mastacembelus</taxon>
    </lineage>
</organism>
<feature type="region of interest" description="Disordered" evidence="1">
    <location>
        <begin position="34"/>
        <end position="60"/>
    </location>
</feature>
<name>A0A3Q3RZ44_9TELE</name>
<feature type="compositionally biased region" description="Basic and acidic residues" evidence="1">
    <location>
        <begin position="35"/>
        <end position="60"/>
    </location>
</feature>
<reference evidence="2" key="1">
    <citation type="submission" date="2025-08" db="UniProtKB">
        <authorList>
            <consortium name="Ensembl"/>
        </authorList>
    </citation>
    <scope>IDENTIFICATION</scope>
</reference>
<accession>A0A3Q3RZ44</accession>